<feature type="compositionally biased region" description="Low complexity" evidence="1">
    <location>
        <begin position="35"/>
        <end position="51"/>
    </location>
</feature>
<protein>
    <recommendedName>
        <fullName evidence="2">DUF7950 domain-containing protein</fullName>
    </recommendedName>
</protein>
<feature type="compositionally biased region" description="Basic residues" evidence="1">
    <location>
        <begin position="85"/>
        <end position="94"/>
    </location>
</feature>
<dbReference type="InterPro" id="IPR057710">
    <property type="entry name" value="DUF7950"/>
</dbReference>
<gene>
    <name evidence="3" type="ORF">VNO80_21095</name>
</gene>
<feature type="region of interest" description="Disordered" evidence="1">
    <location>
        <begin position="60"/>
        <end position="126"/>
    </location>
</feature>
<name>A0AAN9M6Z6_PHACN</name>
<dbReference type="AlphaFoldDB" id="A0AAN9M6Z6"/>
<feature type="region of interest" description="Disordered" evidence="1">
    <location>
        <begin position="34"/>
        <end position="53"/>
    </location>
</feature>
<proteinExistence type="predicted"/>
<evidence type="ECO:0000313" key="3">
    <source>
        <dbReference type="EMBL" id="KAK7346573.1"/>
    </source>
</evidence>
<evidence type="ECO:0000259" key="2">
    <source>
        <dbReference type="Pfam" id="PF25821"/>
    </source>
</evidence>
<evidence type="ECO:0000313" key="4">
    <source>
        <dbReference type="Proteomes" id="UP001374584"/>
    </source>
</evidence>
<feature type="domain" description="DUF7950" evidence="2">
    <location>
        <begin position="167"/>
        <end position="289"/>
    </location>
</feature>
<dbReference type="Proteomes" id="UP001374584">
    <property type="component" value="Unassembled WGS sequence"/>
</dbReference>
<dbReference type="PANTHER" id="PTHR33595:SF7">
    <property type="entry name" value="OS12G0242500 PROTEIN"/>
    <property type="match status" value="1"/>
</dbReference>
<comment type="caution">
    <text evidence="3">The sequence shown here is derived from an EMBL/GenBank/DDBJ whole genome shotgun (WGS) entry which is preliminary data.</text>
</comment>
<feature type="compositionally biased region" description="Basic residues" evidence="1">
    <location>
        <begin position="67"/>
        <end position="76"/>
    </location>
</feature>
<dbReference type="EMBL" id="JAYMYR010000008">
    <property type="protein sequence ID" value="KAK7346573.1"/>
    <property type="molecule type" value="Genomic_DNA"/>
</dbReference>
<sequence>MDGRGGCCIARYVPAASHVSTMDKIMLRFRPIAPKPASDASSSESSDALLKTRTSKRKCVSDISCNTKRRTRRRKNTSSAELKQKQKQQMRKQKLPAVTLPLLPETPDRKESPVRDLTPPVAKEVGNNYNNSSNNFLKKNVPVWLSFEHRSLTRKVEQYDAMMGGCCSCVTVECVTNTWVEGEWLGSTDEERRVRLKWDTCPGLISDGYGMVTWRNEAYCEMMKGERDGAVFLVIKEGLLLPYPSFTCKVKVVQYVWGRERSSVTLPCDVWRMDCGGFVWRLDVKTALSLKLGY</sequence>
<accession>A0AAN9M6Z6</accession>
<organism evidence="3 4">
    <name type="scientific">Phaseolus coccineus</name>
    <name type="common">Scarlet runner bean</name>
    <name type="synonym">Phaseolus multiflorus</name>
    <dbReference type="NCBI Taxonomy" id="3886"/>
    <lineage>
        <taxon>Eukaryota</taxon>
        <taxon>Viridiplantae</taxon>
        <taxon>Streptophyta</taxon>
        <taxon>Embryophyta</taxon>
        <taxon>Tracheophyta</taxon>
        <taxon>Spermatophyta</taxon>
        <taxon>Magnoliopsida</taxon>
        <taxon>eudicotyledons</taxon>
        <taxon>Gunneridae</taxon>
        <taxon>Pentapetalae</taxon>
        <taxon>rosids</taxon>
        <taxon>fabids</taxon>
        <taxon>Fabales</taxon>
        <taxon>Fabaceae</taxon>
        <taxon>Papilionoideae</taxon>
        <taxon>50 kb inversion clade</taxon>
        <taxon>NPAAA clade</taxon>
        <taxon>indigoferoid/millettioid clade</taxon>
        <taxon>Phaseoleae</taxon>
        <taxon>Phaseolus</taxon>
    </lineage>
</organism>
<dbReference type="Pfam" id="PF25821">
    <property type="entry name" value="DUF7950"/>
    <property type="match status" value="1"/>
</dbReference>
<evidence type="ECO:0000256" key="1">
    <source>
        <dbReference type="SAM" id="MobiDB-lite"/>
    </source>
</evidence>
<dbReference type="PANTHER" id="PTHR33595">
    <property type="entry name" value="VON WILLEBRAND FACTOR A DOMAIN PROTEIN"/>
    <property type="match status" value="1"/>
</dbReference>
<keyword evidence="4" id="KW-1185">Reference proteome</keyword>
<reference evidence="3 4" key="1">
    <citation type="submission" date="2024-01" db="EMBL/GenBank/DDBJ databases">
        <title>The genomes of 5 underutilized Papilionoideae crops provide insights into root nodulation and disease resistanc.</title>
        <authorList>
            <person name="Jiang F."/>
        </authorList>
    </citation>
    <scope>NUCLEOTIDE SEQUENCE [LARGE SCALE GENOMIC DNA]</scope>
    <source>
        <strain evidence="3">JINMINGXINNONG_FW02</strain>
        <tissue evidence="3">Leaves</tissue>
    </source>
</reference>